<feature type="compositionally biased region" description="Basic residues" evidence="1">
    <location>
        <begin position="399"/>
        <end position="409"/>
    </location>
</feature>
<organism evidence="2 3">
    <name type="scientific">Modicella reniformis</name>
    <dbReference type="NCBI Taxonomy" id="1440133"/>
    <lineage>
        <taxon>Eukaryota</taxon>
        <taxon>Fungi</taxon>
        <taxon>Fungi incertae sedis</taxon>
        <taxon>Mucoromycota</taxon>
        <taxon>Mortierellomycotina</taxon>
        <taxon>Mortierellomycetes</taxon>
        <taxon>Mortierellales</taxon>
        <taxon>Mortierellaceae</taxon>
        <taxon>Modicella</taxon>
    </lineage>
</organism>
<feature type="compositionally biased region" description="Basic and acidic residues" evidence="1">
    <location>
        <begin position="607"/>
        <end position="616"/>
    </location>
</feature>
<feature type="compositionally biased region" description="Acidic residues" evidence="1">
    <location>
        <begin position="943"/>
        <end position="961"/>
    </location>
</feature>
<dbReference type="Proteomes" id="UP000749646">
    <property type="component" value="Unassembled WGS sequence"/>
</dbReference>
<feature type="region of interest" description="Disordered" evidence="1">
    <location>
        <begin position="703"/>
        <end position="754"/>
    </location>
</feature>
<feature type="compositionally biased region" description="Basic and acidic residues" evidence="1">
    <location>
        <begin position="855"/>
        <end position="870"/>
    </location>
</feature>
<feature type="compositionally biased region" description="Basic and acidic residues" evidence="1">
    <location>
        <begin position="784"/>
        <end position="793"/>
    </location>
</feature>
<evidence type="ECO:0000313" key="3">
    <source>
        <dbReference type="Proteomes" id="UP000749646"/>
    </source>
</evidence>
<feature type="region of interest" description="Disordered" evidence="1">
    <location>
        <begin position="1"/>
        <end position="41"/>
    </location>
</feature>
<accession>A0A9P6IKA9</accession>
<proteinExistence type="predicted"/>
<sequence>MSPGSVTEHQYWDQRALGETGNELNEDGKPRSKSKWFSKKKKINESVENFDEVAKLMEEAFFGSGTSVPRKASKIKNKEKDKDKDKDKERENERERDNRKANQDACSSVSSDSHIHIPPNSLPMILPPKESLPELDTNSYESSQQLFVQVPVPEPQVVASSTSTSQTPTTMVPLTLQTPKAHLPVAFAPRTAYTSPPKKQALLQQPEGEPLPSIASESYPLPNQQQDISELQLDTKPSVSPEESKKFKNLPFNMFKIKKSSGKQSQEQENMTLSPTIKTQLSEVEGSTAPQSGYVGLGLFQSAVDLVVITSPSKAKKKRESDEYVPYEYQEELEGPLMERVAVPESREIVGFVMPVKELADYDLQRNEAALDNWDSWVNQLESFERVLSDKSAEKKVGKRFKKFKKSKDKGKGSSPPLPLPRISPEDDRSSIFSDGTDLPRPSMSMTYDMNEDLNHNINNTNDMVDRPSFQSTHSTILGQDMIIHQLSAQQAKKRWWDPKRKEMTSFFATSDTVSISQQVQERYLATLLKSNRDEHEQQDQQQDLYQPDGGEEEEHDYEREEALNALLENSRTIMSLPIPGLDSRTSSYSSTRELPMSNKPAGSKPMVDHSKEPRLNSKSSTISTSTSTSTSTSNSKPKLMSISTPLAQLLELSNAEELWQYVQQAKTYAASRMNKGDKRSAAIALKRAQALEARWQQVLLEMASSNGDEEELLLDDDDEEEEEDHPEDREGEGEGEDDGHMDEDEIWATTSAPSFGLIDMKSSADKHKYVQPVSSAAGSISEYEQREDDHRGYGNNADSTNNNNDEDDEELTRRHLHIRKVTSRSDSAPDMYSKYKVNRHTATTLSSMASLAKSTEESVGGDRDYRGNDDGDDDDAPREPEGLLGPDATLDELLETTNKEHLEIYIKRLKTDTVAKARNGSKYAALQSMKNVKLLQQRLVELEEEDDDDEENDSDDEENDDDHHGERKGVVETHA</sequence>
<feature type="compositionally biased region" description="Basic residues" evidence="1">
    <location>
        <begin position="31"/>
        <end position="41"/>
    </location>
</feature>
<feature type="compositionally biased region" description="Polar residues" evidence="1">
    <location>
        <begin position="584"/>
        <end position="593"/>
    </location>
</feature>
<evidence type="ECO:0000256" key="1">
    <source>
        <dbReference type="SAM" id="MobiDB-lite"/>
    </source>
</evidence>
<feature type="region of interest" description="Disordered" evidence="1">
    <location>
        <begin position="399"/>
        <end position="443"/>
    </location>
</feature>
<evidence type="ECO:0000313" key="2">
    <source>
        <dbReference type="EMBL" id="KAF9930779.1"/>
    </source>
</evidence>
<feature type="compositionally biased region" description="Basic and acidic residues" evidence="1">
    <location>
        <begin position="962"/>
        <end position="976"/>
    </location>
</feature>
<feature type="region of interest" description="Disordered" evidence="1">
    <location>
        <begin position="940"/>
        <end position="976"/>
    </location>
</feature>
<feature type="region of interest" description="Disordered" evidence="1">
    <location>
        <begin position="158"/>
        <end position="177"/>
    </location>
</feature>
<dbReference type="EMBL" id="JAAAHW010010095">
    <property type="protein sequence ID" value="KAF9930779.1"/>
    <property type="molecule type" value="Genomic_DNA"/>
</dbReference>
<feature type="region of interest" description="Disordered" evidence="1">
    <location>
        <begin position="530"/>
        <end position="560"/>
    </location>
</feature>
<feature type="compositionally biased region" description="Acidic residues" evidence="1">
    <location>
        <begin position="708"/>
        <end position="747"/>
    </location>
</feature>
<feature type="compositionally biased region" description="Low complexity" evidence="1">
    <location>
        <begin position="158"/>
        <end position="170"/>
    </location>
</feature>
<feature type="region of interest" description="Disordered" evidence="1">
    <location>
        <begin position="193"/>
        <end position="224"/>
    </location>
</feature>
<reference evidence="2" key="1">
    <citation type="journal article" date="2020" name="Fungal Divers.">
        <title>Resolving the Mortierellaceae phylogeny through synthesis of multi-gene phylogenetics and phylogenomics.</title>
        <authorList>
            <person name="Vandepol N."/>
            <person name="Liber J."/>
            <person name="Desiro A."/>
            <person name="Na H."/>
            <person name="Kennedy M."/>
            <person name="Barry K."/>
            <person name="Grigoriev I.V."/>
            <person name="Miller A.N."/>
            <person name="O'Donnell K."/>
            <person name="Stajich J.E."/>
            <person name="Bonito G."/>
        </authorList>
    </citation>
    <scope>NUCLEOTIDE SEQUENCE</scope>
    <source>
        <strain evidence="2">MES-2147</strain>
    </source>
</reference>
<gene>
    <name evidence="2" type="ORF">BGZ65_005178</name>
</gene>
<feature type="region of interest" description="Disordered" evidence="1">
    <location>
        <begin position="577"/>
        <end position="640"/>
    </location>
</feature>
<comment type="caution">
    <text evidence="2">The sequence shown here is derived from an EMBL/GenBank/DDBJ whole genome shotgun (WGS) entry which is preliminary data.</text>
</comment>
<feature type="compositionally biased region" description="Polar residues" evidence="1">
    <location>
        <begin position="841"/>
        <end position="854"/>
    </location>
</feature>
<feature type="compositionally biased region" description="Basic and acidic residues" evidence="1">
    <location>
        <begin position="76"/>
        <end position="102"/>
    </location>
</feature>
<name>A0A9P6IKA9_9FUNG</name>
<dbReference type="OrthoDB" id="2448087at2759"/>
<keyword evidence="3" id="KW-1185">Reference proteome</keyword>
<feature type="region of interest" description="Disordered" evidence="1">
    <location>
        <begin position="769"/>
        <end position="892"/>
    </location>
</feature>
<feature type="region of interest" description="Disordered" evidence="1">
    <location>
        <begin position="61"/>
        <end position="136"/>
    </location>
</feature>
<dbReference type="AlphaFoldDB" id="A0A9P6IKA9"/>
<feature type="compositionally biased region" description="Low complexity" evidence="1">
    <location>
        <begin position="617"/>
        <end position="637"/>
    </location>
</feature>
<protein>
    <submittedName>
        <fullName evidence="2">Uncharacterized protein</fullName>
    </submittedName>
</protein>